<feature type="transmembrane region" description="Helical" evidence="1">
    <location>
        <begin position="87"/>
        <end position="108"/>
    </location>
</feature>
<dbReference type="AlphaFoldDB" id="A0A226HHX6"/>
<dbReference type="Proteomes" id="UP000198345">
    <property type="component" value="Unassembled WGS sequence"/>
</dbReference>
<dbReference type="EMBL" id="MUGW01000013">
    <property type="protein sequence ID" value="OXA93468.1"/>
    <property type="molecule type" value="Genomic_DNA"/>
</dbReference>
<reference evidence="2 3" key="1">
    <citation type="submission" date="2016-11" db="EMBL/GenBank/DDBJ databases">
        <title>Whole genomes of Flavobacteriaceae.</title>
        <authorList>
            <person name="Stine C."/>
            <person name="Li C."/>
            <person name="Tadesse D."/>
        </authorList>
    </citation>
    <scope>NUCLEOTIDE SEQUENCE [LARGE SCALE GENOMIC DNA]</scope>
    <source>
        <strain evidence="2 3">DSM 18292</strain>
    </source>
</reference>
<keyword evidence="1" id="KW-0812">Transmembrane</keyword>
<keyword evidence="3" id="KW-1185">Reference proteome</keyword>
<sequence length="198" mass="23839">MIEEIIFTLQLIQIDFFTAFGLFTFLYFISSIFIRKPILKNIDEESNRFISFIGILYLILWIIGILVELNILNQEYKIELLNRMFGKYWFGFWTQPLLWVIITQLLRFKTIRGNIFLRILFSILLMLSIERMIIIITSFHRDYLPSSWTMYNEIGIYPSNLVLSLFLKIIVFLVFVGIFYSINKKIKSLKQRIENNYR</sequence>
<evidence type="ECO:0000313" key="2">
    <source>
        <dbReference type="EMBL" id="OXA93468.1"/>
    </source>
</evidence>
<name>A0A226HHX6_9FLAO</name>
<organism evidence="2 3">
    <name type="scientific">Flavobacterium hercynium</name>
    <dbReference type="NCBI Taxonomy" id="387094"/>
    <lineage>
        <taxon>Bacteria</taxon>
        <taxon>Pseudomonadati</taxon>
        <taxon>Bacteroidota</taxon>
        <taxon>Flavobacteriia</taxon>
        <taxon>Flavobacteriales</taxon>
        <taxon>Flavobacteriaceae</taxon>
        <taxon>Flavobacterium</taxon>
    </lineage>
</organism>
<dbReference type="OrthoDB" id="1357554at2"/>
<comment type="caution">
    <text evidence="2">The sequence shown here is derived from an EMBL/GenBank/DDBJ whole genome shotgun (WGS) entry which is preliminary data.</text>
</comment>
<dbReference type="RefSeq" id="WP_089049034.1">
    <property type="nucleotide sequence ID" value="NZ_FXTV01000014.1"/>
</dbReference>
<keyword evidence="1" id="KW-0472">Membrane</keyword>
<feature type="transmembrane region" description="Helical" evidence="1">
    <location>
        <begin position="115"/>
        <end position="140"/>
    </location>
</feature>
<accession>A0A226HHX6</accession>
<gene>
    <name evidence="2" type="ORF">B0A66_06465</name>
</gene>
<proteinExistence type="predicted"/>
<feature type="transmembrane region" description="Helical" evidence="1">
    <location>
        <begin position="160"/>
        <end position="182"/>
    </location>
</feature>
<evidence type="ECO:0000313" key="3">
    <source>
        <dbReference type="Proteomes" id="UP000198345"/>
    </source>
</evidence>
<feature type="transmembrane region" description="Helical" evidence="1">
    <location>
        <begin position="6"/>
        <end position="29"/>
    </location>
</feature>
<feature type="transmembrane region" description="Helical" evidence="1">
    <location>
        <begin position="49"/>
        <end position="67"/>
    </location>
</feature>
<keyword evidence="1" id="KW-1133">Transmembrane helix</keyword>
<evidence type="ECO:0000256" key="1">
    <source>
        <dbReference type="SAM" id="Phobius"/>
    </source>
</evidence>
<protein>
    <submittedName>
        <fullName evidence="2">Uncharacterized protein</fullName>
    </submittedName>
</protein>